<dbReference type="Pfam" id="PF13400">
    <property type="entry name" value="Tad"/>
    <property type="match status" value="1"/>
</dbReference>
<keyword evidence="1" id="KW-1133">Transmembrane helix</keyword>
<reference evidence="3" key="1">
    <citation type="journal article" date="2014" name="Int. J. Syst. Evol. Microbiol.">
        <title>Complete genome sequence of Corynebacterium casei LMG S-19264T (=DSM 44701T), isolated from a smear-ripened cheese.</title>
        <authorList>
            <consortium name="US DOE Joint Genome Institute (JGI-PGF)"/>
            <person name="Walter F."/>
            <person name="Albersmeier A."/>
            <person name="Kalinowski J."/>
            <person name="Ruckert C."/>
        </authorList>
    </citation>
    <scope>NUCLEOTIDE SEQUENCE</scope>
    <source>
        <strain evidence="3">CGMCC 4.7368</strain>
    </source>
</reference>
<keyword evidence="1" id="KW-0812">Transmembrane</keyword>
<comment type="caution">
    <text evidence="3">The sequence shown here is derived from an EMBL/GenBank/DDBJ whole genome shotgun (WGS) entry which is preliminary data.</text>
</comment>
<feature type="transmembrane region" description="Helical" evidence="1">
    <location>
        <begin position="12"/>
        <end position="35"/>
    </location>
</feature>
<proteinExistence type="predicted"/>
<gene>
    <name evidence="3" type="ORF">GCM10012289_31500</name>
</gene>
<keyword evidence="4" id="KW-1185">Reference proteome</keyword>
<dbReference type="AlphaFoldDB" id="A0A917YXY9"/>
<evidence type="ECO:0000313" key="3">
    <source>
        <dbReference type="EMBL" id="GGO69724.1"/>
    </source>
</evidence>
<name>A0A917YXY9_9ACTN</name>
<sequence length="132" mass="13287">MSGARRDRGSATLWGVAFMGLLMAVAMGVATVGVARVARHRVNNAADLSALAAARLVVVDPDGACGKAAAVALGNGVDLAECTISDEVVDVRTSLAITLPVVGSRALTGRARAGPERVDPGAPGVIDQVELD</sequence>
<dbReference type="Proteomes" id="UP000646523">
    <property type="component" value="Unassembled WGS sequence"/>
</dbReference>
<evidence type="ECO:0000259" key="2">
    <source>
        <dbReference type="Pfam" id="PF13400"/>
    </source>
</evidence>
<protein>
    <recommendedName>
        <fullName evidence="2">Putative Flp pilus-assembly TadG-like N-terminal domain-containing protein</fullName>
    </recommendedName>
</protein>
<dbReference type="EMBL" id="BMNH01000008">
    <property type="protein sequence ID" value="GGO69724.1"/>
    <property type="molecule type" value="Genomic_DNA"/>
</dbReference>
<evidence type="ECO:0000256" key="1">
    <source>
        <dbReference type="SAM" id="Phobius"/>
    </source>
</evidence>
<dbReference type="NCBIfam" id="TIGR03816">
    <property type="entry name" value="tadE_like_DECH"/>
    <property type="match status" value="1"/>
</dbReference>
<keyword evidence="1" id="KW-0472">Membrane</keyword>
<reference evidence="3" key="2">
    <citation type="submission" date="2020-09" db="EMBL/GenBank/DDBJ databases">
        <authorList>
            <person name="Sun Q."/>
            <person name="Zhou Y."/>
        </authorList>
    </citation>
    <scope>NUCLEOTIDE SEQUENCE</scope>
    <source>
        <strain evidence="3">CGMCC 4.7368</strain>
    </source>
</reference>
<organism evidence="3 4">
    <name type="scientific">Nonomuraea cavernae</name>
    <dbReference type="NCBI Taxonomy" id="2045107"/>
    <lineage>
        <taxon>Bacteria</taxon>
        <taxon>Bacillati</taxon>
        <taxon>Actinomycetota</taxon>
        <taxon>Actinomycetes</taxon>
        <taxon>Streptosporangiales</taxon>
        <taxon>Streptosporangiaceae</taxon>
        <taxon>Nonomuraea</taxon>
    </lineage>
</organism>
<dbReference type="RefSeq" id="WP_225262855.1">
    <property type="nucleotide sequence ID" value="NZ_BMNH01000008.1"/>
</dbReference>
<evidence type="ECO:0000313" key="4">
    <source>
        <dbReference type="Proteomes" id="UP000646523"/>
    </source>
</evidence>
<dbReference type="InterPro" id="IPR028087">
    <property type="entry name" value="Tad_N"/>
</dbReference>
<accession>A0A917YXY9</accession>
<feature type="domain" description="Putative Flp pilus-assembly TadG-like N-terminal" evidence="2">
    <location>
        <begin position="9"/>
        <end position="55"/>
    </location>
</feature>
<dbReference type="InterPro" id="IPR021202">
    <property type="entry name" value="Rv3654c-like"/>
</dbReference>